<evidence type="ECO:0008006" key="3">
    <source>
        <dbReference type="Google" id="ProtNLM"/>
    </source>
</evidence>
<accession>A0AAU9D3R8</accession>
<evidence type="ECO:0000313" key="2">
    <source>
        <dbReference type="Proteomes" id="UP001348817"/>
    </source>
</evidence>
<dbReference type="KEGG" id="fax:FUAX_46190"/>
<gene>
    <name evidence="1" type="ORF">FUAX_46190</name>
</gene>
<dbReference type="InterPro" id="IPR041662">
    <property type="entry name" value="SusD-like_2"/>
</dbReference>
<evidence type="ECO:0000313" key="1">
    <source>
        <dbReference type="EMBL" id="BDD12187.1"/>
    </source>
</evidence>
<proteinExistence type="predicted"/>
<dbReference type="EMBL" id="AP025317">
    <property type="protein sequence ID" value="BDD12187.1"/>
    <property type="molecule type" value="Genomic_DNA"/>
</dbReference>
<name>A0AAU9D3R8_9BACT</name>
<dbReference type="SUPFAM" id="SSF48452">
    <property type="entry name" value="TPR-like"/>
    <property type="match status" value="1"/>
</dbReference>
<keyword evidence="1" id="KW-0614">Plasmid</keyword>
<sequence length="487" mass="56200">MKGISPRFIVLFLVVACTSGFEKINDNPNDPTTVPPEDILADVIIQTAYSYQEASTIGPSVSASRYFTKIRNETDDLFNWTGVSWRDQFKALSNNQNLLDMTEGRKDLSHLHAIGLIIKSFNFSYLTDLYGDIPYSEALLSKDEDIIYPQYDSQEDIYKNIMADLTLANNMLSKPGELPESGDILYHGNALAWRKFANSLRLRMLIRMSGKVSVREDIQSMMDQPDVYPLILNNNDNASLPYVGTLDEYSWIFYNKRWLMNRYRPSKIFVDLLLRQDDPRLEAWLSPVNAWIASERWIDKNMYVGVPHAIPNPYEYNGGEDYISSLSDVYLEESHSHVEAMMINCCEVYFNLAEAVQRLGVKVPGNTDESLYYKGIRASMRQYGVEAEEKFFKSAEIAYNASFEQLIIQKWLSLWLTGAEGWFDHRRTGFPNFPIGERAVQRTIPLRFQYPPEEMATNEENYKKAIGQQGWLDDDINEKMWYLKVGD</sequence>
<dbReference type="InterPro" id="IPR011990">
    <property type="entry name" value="TPR-like_helical_dom_sf"/>
</dbReference>
<dbReference type="AlphaFoldDB" id="A0AAU9D3R8"/>
<dbReference type="Pfam" id="PF12771">
    <property type="entry name" value="SusD-like_2"/>
    <property type="match status" value="1"/>
</dbReference>
<dbReference type="Proteomes" id="UP001348817">
    <property type="component" value="Plasmid pFA3"/>
</dbReference>
<dbReference type="Gene3D" id="1.25.40.390">
    <property type="match status" value="1"/>
</dbReference>
<geneLocation type="plasmid" evidence="1 2">
    <name>pFA3</name>
</geneLocation>
<dbReference type="RefSeq" id="WP_338395331.1">
    <property type="nucleotide sequence ID" value="NZ_AP025317.1"/>
</dbReference>
<reference evidence="1 2" key="1">
    <citation type="submission" date="2021-12" db="EMBL/GenBank/DDBJ databases">
        <title>Genome sequencing of bacteria with rrn-lacking chromosome and rrn-plasmid.</title>
        <authorList>
            <person name="Anda M."/>
            <person name="Iwasaki W."/>
        </authorList>
    </citation>
    <scope>NUCLEOTIDE SEQUENCE [LARGE SCALE GENOMIC DNA]</scope>
    <source>
        <strain evidence="1 2">DSM 100852</strain>
        <plasmid evidence="1 2">pFA3</plasmid>
    </source>
</reference>
<protein>
    <recommendedName>
        <fullName evidence="3">SusD/RagB family nutrient-binding outer membrane lipoprotein</fullName>
    </recommendedName>
</protein>
<organism evidence="1 2">
    <name type="scientific">Fulvitalea axinellae</name>
    <dbReference type="NCBI Taxonomy" id="1182444"/>
    <lineage>
        <taxon>Bacteria</taxon>
        <taxon>Pseudomonadati</taxon>
        <taxon>Bacteroidota</taxon>
        <taxon>Cytophagia</taxon>
        <taxon>Cytophagales</taxon>
        <taxon>Persicobacteraceae</taxon>
        <taxon>Fulvitalea</taxon>
    </lineage>
</organism>
<keyword evidence="2" id="KW-1185">Reference proteome</keyword>